<feature type="compositionally biased region" description="Basic and acidic residues" evidence="1">
    <location>
        <begin position="77"/>
        <end position="91"/>
    </location>
</feature>
<protein>
    <submittedName>
        <fullName evidence="2">Uncharacterized protein</fullName>
    </submittedName>
</protein>
<name>A0A8S9Q4M8_BRACR</name>
<sequence>MFTFRFDFLADRRRDPPRERTEAESSSSGENHETEAESSSQGKKKTTEKGSHRGREERSGILEISPQTRRSRRKRESRNAEPPRERKREAEPSTLTENDADSSKIQSTNAESPKERKRRVVEGERKPSRRRRKKKTHTMTCVP</sequence>
<organism evidence="2 3">
    <name type="scientific">Brassica cretica</name>
    <name type="common">Mustard</name>
    <dbReference type="NCBI Taxonomy" id="69181"/>
    <lineage>
        <taxon>Eukaryota</taxon>
        <taxon>Viridiplantae</taxon>
        <taxon>Streptophyta</taxon>
        <taxon>Embryophyta</taxon>
        <taxon>Tracheophyta</taxon>
        <taxon>Spermatophyta</taxon>
        <taxon>Magnoliopsida</taxon>
        <taxon>eudicotyledons</taxon>
        <taxon>Gunneridae</taxon>
        <taxon>Pentapetalae</taxon>
        <taxon>rosids</taxon>
        <taxon>malvids</taxon>
        <taxon>Brassicales</taxon>
        <taxon>Brassicaceae</taxon>
        <taxon>Brassiceae</taxon>
        <taxon>Brassica</taxon>
    </lineage>
</organism>
<dbReference type="EMBL" id="QGKX02001347">
    <property type="protein sequence ID" value="KAF3526800.1"/>
    <property type="molecule type" value="Genomic_DNA"/>
</dbReference>
<dbReference type="AlphaFoldDB" id="A0A8S9Q4M8"/>
<evidence type="ECO:0000313" key="3">
    <source>
        <dbReference type="Proteomes" id="UP000712600"/>
    </source>
</evidence>
<feature type="compositionally biased region" description="Basic and acidic residues" evidence="1">
    <location>
        <begin position="8"/>
        <end position="23"/>
    </location>
</feature>
<evidence type="ECO:0000313" key="2">
    <source>
        <dbReference type="EMBL" id="KAF3526800.1"/>
    </source>
</evidence>
<feature type="region of interest" description="Disordered" evidence="1">
    <location>
        <begin position="1"/>
        <end position="143"/>
    </location>
</feature>
<dbReference type="Proteomes" id="UP000712600">
    <property type="component" value="Unassembled WGS sequence"/>
</dbReference>
<accession>A0A8S9Q4M8</accession>
<reference evidence="2" key="1">
    <citation type="submission" date="2019-12" db="EMBL/GenBank/DDBJ databases">
        <title>Genome sequencing and annotation of Brassica cretica.</title>
        <authorList>
            <person name="Studholme D.J."/>
            <person name="Sarris P."/>
        </authorList>
    </citation>
    <scope>NUCLEOTIDE SEQUENCE</scope>
    <source>
        <strain evidence="2">PFS-109/04</strain>
        <tissue evidence="2">Leaf</tissue>
    </source>
</reference>
<feature type="compositionally biased region" description="Basic and acidic residues" evidence="1">
    <location>
        <begin position="45"/>
        <end position="60"/>
    </location>
</feature>
<proteinExistence type="predicted"/>
<gene>
    <name evidence="2" type="ORF">F2Q69_00051044</name>
</gene>
<comment type="caution">
    <text evidence="2">The sequence shown here is derived from an EMBL/GenBank/DDBJ whole genome shotgun (WGS) entry which is preliminary data.</text>
</comment>
<feature type="compositionally biased region" description="Basic residues" evidence="1">
    <location>
        <begin position="127"/>
        <end position="137"/>
    </location>
</feature>
<evidence type="ECO:0000256" key="1">
    <source>
        <dbReference type="SAM" id="MobiDB-lite"/>
    </source>
</evidence>
<feature type="compositionally biased region" description="Polar residues" evidence="1">
    <location>
        <begin position="93"/>
        <end position="111"/>
    </location>
</feature>